<dbReference type="GeneID" id="56086071"/>
<evidence type="ECO:0000313" key="1">
    <source>
        <dbReference type="EMBL" id="QLH84820.1"/>
    </source>
</evidence>
<name>A0A7D5PGV2_9EURY</name>
<sequence>MTTITDEFRVYPLPDRTGHHNLVQLNPDGAEERVANHRLFSVASDAYLSALQAQVDGLTRGGKIRATIRDVDSPGPTVFDGEIEVLGEESVYIDYCRIEALPDELQPLVAGLTERAAPETAVFDERIQEDGPGVYVEVYPLGGQYAGRWLDILIGKFPLEDRLSSLPCINEPAQDVLVQIPYHGQAFTIYYFSAASSQEMAEYRSLVDTPRGSTRELTSFFEDDHDIRSY</sequence>
<organism evidence="1 2">
    <name type="scientific">Halosimplex pelagicum</name>
    <dbReference type="NCBI Taxonomy" id="869886"/>
    <lineage>
        <taxon>Archaea</taxon>
        <taxon>Methanobacteriati</taxon>
        <taxon>Methanobacteriota</taxon>
        <taxon>Stenosarchaea group</taxon>
        <taxon>Halobacteria</taxon>
        <taxon>Halobacteriales</taxon>
        <taxon>Haloarculaceae</taxon>
        <taxon>Halosimplex</taxon>
    </lineage>
</organism>
<evidence type="ECO:0000313" key="2">
    <source>
        <dbReference type="Proteomes" id="UP000509346"/>
    </source>
</evidence>
<gene>
    <name evidence="1" type="ORF">HZS54_25740</name>
</gene>
<accession>A0A7D5PGV2</accession>
<dbReference type="AlphaFoldDB" id="A0A7D5PGV2"/>
<dbReference type="Proteomes" id="UP000509346">
    <property type="component" value="Chromosome"/>
</dbReference>
<keyword evidence="2" id="KW-1185">Reference proteome</keyword>
<dbReference type="KEGG" id="hpel:HZS54_25740"/>
<protein>
    <submittedName>
        <fullName evidence="1">Uncharacterized protein</fullName>
    </submittedName>
</protein>
<dbReference type="EMBL" id="CP058909">
    <property type="protein sequence ID" value="QLH84820.1"/>
    <property type="molecule type" value="Genomic_DNA"/>
</dbReference>
<proteinExistence type="predicted"/>
<reference evidence="1 2" key="1">
    <citation type="submission" date="2020-07" db="EMBL/GenBank/DDBJ databases">
        <title>Halosimplex litoreum sp. nov. and Halosimplex rubrum sp. nov., isolated from different salt environments.</title>
        <authorList>
            <person name="Cui H."/>
        </authorList>
    </citation>
    <scope>NUCLEOTIDE SEQUENCE [LARGE SCALE GENOMIC DNA]</scope>
    <source>
        <strain evidence="1 2">R2</strain>
    </source>
</reference>
<dbReference type="RefSeq" id="WP_179919897.1">
    <property type="nucleotide sequence ID" value="NZ_CP058909.1"/>
</dbReference>
<dbReference type="OrthoDB" id="377257at2157"/>